<sequence>MIIRESEGGASSPPPLLQLTRWHDLDAGQLAGHEGPTAKGRRSVDLIVSRQEAGVLHIVLNRPAKRNAITIAMYEAITALLRQAETDGMIGCVLISGSGGAFTGGNDLLDFLQAPPAADGGGAMAFLDAISTFPKPLGAAIEGVAVGIGVTLLFHCDFAVASANASFSAPFISLGLVPEAASTYLAPRQIGQKSANRLFLLGEVLGAAEALEIGLISHLVEGDPLPRATEAARQIASRSPQATIETKRLLRGATADQVARQIAAEADVFADLARSDYCRALFKRFLEG</sequence>
<dbReference type="GO" id="GO:0004165">
    <property type="term" value="F:delta(3)-delta(2)-enoyl-CoA isomerase activity"/>
    <property type="evidence" value="ECO:0007669"/>
    <property type="project" value="UniProtKB-ARBA"/>
</dbReference>
<dbReference type="KEGG" id="rdi:CMV14_21850"/>
<dbReference type="Proteomes" id="UP000218934">
    <property type="component" value="Unassembled WGS sequence"/>
</dbReference>
<name>A0A2A4G1A4_9SPHN</name>
<proteinExistence type="predicted"/>
<evidence type="ECO:0000313" key="4">
    <source>
        <dbReference type="EMBL" id="PCE43783.1"/>
    </source>
</evidence>
<organism evidence="4 5">
    <name type="scientific">Rhizorhabdus dicambivorans</name>
    <dbReference type="NCBI Taxonomy" id="1850238"/>
    <lineage>
        <taxon>Bacteria</taxon>
        <taxon>Pseudomonadati</taxon>
        <taxon>Pseudomonadota</taxon>
        <taxon>Alphaproteobacteria</taxon>
        <taxon>Sphingomonadales</taxon>
        <taxon>Sphingomonadaceae</taxon>
        <taxon>Rhizorhabdus</taxon>
    </lineage>
</organism>
<comment type="subcellular location">
    <subcellularLocation>
        <location evidence="1">Peroxisome</location>
    </subcellularLocation>
</comment>
<dbReference type="Pfam" id="PF00378">
    <property type="entry name" value="ECH_1"/>
    <property type="match status" value="1"/>
</dbReference>
<protein>
    <recommendedName>
        <fullName evidence="6">Enoyl-CoA hydratase</fullName>
    </recommendedName>
</protein>
<keyword evidence="2" id="KW-0576">Peroxisome</keyword>
<dbReference type="PANTHER" id="PTHR43684">
    <property type="match status" value="1"/>
</dbReference>
<reference evidence="4 5" key="1">
    <citation type="submission" date="2017-09" db="EMBL/GenBank/DDBJ databases">
        <title>The Catabolism of 3,6-Dichlorosalicylic acid is Initiated by the Cytochrome P450 Monooxygenase DsmABC in Rhizorhabdus dicambivorans Ndbn-20.</title>
        <authorList>
            <person name="Na L."/>
        </authorList>
    </citation>
    <scope>NUCLEOTIDE SEQUENCE [LARGE SCALE GENOMIC DNA]</scope>
    <source>
        <strain evidence="4 5">Ndbn-20m</strain>
    </source>
</reference>
<dbReference type="CDD" id="cd06558">
    <property type="entry name" value="crotonase-like"/>
    <property type="match status" value="1"/>
</dbReference>
<comment type="caution">
    <text evidence="4">The sequence shown here is derived from an EMBL/GenBank/DDBJ whole genome shotgun (WGS) entry which is preliminary data.</text>
</comment>
<keyword evidence="5" id="KW-1185">Reference proteome</keyword>
<dbReference type="InterPro" id="IPR001753">
    <property type="entry name" value="Enoyl-CoA_hydra/iso"/>
</dbReference>
<evidence type="ECO:0000256" key="3">
    <source>
        <dbReference type="ARBA" id="ARBA00023235"/>
    </source>
</evidence>
<dbReference type="EMBL" id="NWUF01000002">
    <property type="protein sequence ID" value="PCE43783.1"/>
    <property type="molecule type" value="Genomic_DNA"/>
</dbReference>
<evidence type="ECO:0000256" key="2">
    <source>
        <dbReference type="ARBA" id="ARBA00023140"/>
    </source>
</evidence>
<evidence type="ECO:0008006" key="6">
    <source>
        <dbReference type="Google" id="ProtNLM"/>
    </source>
</evidence>
<keyword evidence="3" id="KW-0413">Isomerase</keyword>
<dbReference type="AlphaFoldDB" id="A0A2A4G1A4"/>
<dbReference type="Gene3D" id="3.90.226.10">
    <property type="entry name" value="2-enoyl-CoA Hydratase, Chain A, domain 1"/>
    <property type="match status" value="1"/>
</dbReference>
<dbReference type="PANTHER" id="PTHR43684:SF1">
    <property type="entry name" value="ENOYL-COA DELTA ISOMERASE 2"/>
    <property type="match status" value="1"/>
</dbReference>
<evidence type="ECO:0000313" key="5">
    <source>
        <dbReference type="Proteomes" id="UP000218934"/>
    </source>
</evidence>
<evidence type="ECO:0000256" key="1">
    <source>
        <dbReference type="ARBA" id="ARBA00004275"/>
    </source>
</evidence>
<dbReference type="InterPro" id="IPR051053">
    <property type="entry name" value="ECH/Chromodomain_protein"/>
</dbReference>
<dbReference type="InterPro" id="IPR029045">
    <property type="entry name" value="ClpP/crotonase-like_dom_sf"/>
</dbReference>
<dbReference type="OrthoDB" id="5730382at2"/>
<gene>
    <name evidence="4" type="ORF">COO09_02295</name>
</gene>
<dbReference type="SUPFAM" id="SSF52096">
    <property type="entry name" value="ClpP/crotonase"/>
    <property type="match status" value="1"/>
</dbReference>
<accession>A0A2A4G1A4</accession>